<evidence type="ECO:0000313" key="1">
    <source>
        <dbReference type="EMBL" id="NEF40092.1"/>
    </source>
</evidence>
<dbReference type="RefSeq" id="WP_001093507.1">
    <property type="nucleotide sequence ID" value="NZ_CHEJ01000010.1"/>
</dbReference>
<proteinExistence type="predicted"/>
<dbReference type="InterPro" id="IPR008489">
    <property type="entry name" value="DUF771"/>
</dbReference>
<dbReference type="Pfam" id="PF05595">
    <property type="entry name" value="DUF771"/>
    <property type="match status" value="1"/>
</dbReference>
<name>A0A6B3J2C7_STAAU</name>
<protein>
    <submittedName>
        <fullName evidence="1">DUF771 domain-containing protein</fullName>
    </submittedName>
</protein>
<organism evidence="1">
    <name type="scientific">Staphylococcus aureus</name>
    <dbReference type="NCBI Taxonomy" id="1280"/>
    <lineage>
        <taxon>Bacteria</taxon>
        <taxon>Bacillati</taxon>
        <taxon>Bacillota</taxon>
        <taxon>Bacilli</taxon>
        <taxon>Bacillales</taxon>
        <taxon>Staphylococcaceae</taxon>
        <taxon>Staphylococcus</taxon>
    </lineage>
</organism>
<dbReference type="EMBL" id="JAAGRA010000019">
    <property type="protein sequence ID" value="NEF40092.1"/>
    <property type="molecule type" value="Genomic_DNA"/>
</dbReference>
<sequence>MNTKTWWTMKDLETETSKSRNWLKKNILEVPVYKKEIEEFAHYPINRNDEYRFVGSKMKQFLEDKFKLILG</sequence>
<dbReference type="AlphaFoldDB" id="A0A6B3J2C7"/>
<comment type="caution">
    <text evidence="1">The sequence shown here is derived from an EMBL/GenBank/DDBJ whole genome shotgun (WGS) entry which is preliminary data.</text>
</comment>
<accession>A0A6B3J2C7</accession>
<gene>
    <name evidence="1" type="ORF">G0004_06290</name>
</gene>
<reference evidence="1" key="1">
    <citation type="journal article" date="2020" name="Antimicrob. Agents Chemother.">
        <title>Novel insights into the classification of staphylococcal beta-lactamases in relation to the cefazolin inoculum effect.</title>
        <authorList>
            <person name="Carvajal L.P."/>
            <person name="Rincon S."/>
            <person name="Echeverri A."/>
            <person name="Porras J."/>
            <person name="Rios R."/>
            <person name="Ordonez K."/>
            <person name="Seas C."/>
            <person name="Gomez-Villegas S."/>
            <person name="Diaz L."/>
            <person name="Arias C.A."/>
            <person name="Reyes J."/>
        </authorList>
    </citation>
    <scope>NUCLEOTIDE SEQUENCE</scope>
    <source>
        <strain evidence="1">5420</strain>
    </source>
</reference>